<keyword evidence="3" id="KW-1185">Reference proteome</keyword>
<comment type="caution">
    <text evidence="2">The sequence shown here is derived from an EMBL/GenBank/DDBJ whole genome shotgun (WGS) entry which is preliminary data.</text>
</comment>
<keyword evidence="1" id="KW-0812">Transmembrane</keyword>
<feature type="transmembrane region" description="Helical" evidence="1">
    <location>
        <begin position="131"/>
        <end position="150"/>
    </location>
</feature>
<feature type="transmembrane region" description="Helical" evidence="1">
    <location>
        <begin position="41"/>
        <end position="60"/>
    </location>
</feature>
<feature type="transmembrane region" description="Helical" evidence="1">
    <location>
        <begin position="12"/>
        <end position="35"/>
    </location>
</feature>
<accession>A0ABW5UC95</accession>
<feature type="transmembrane region" description="Helical" evidence="1">
    <location>
        <begin position="67"/>
        <end position="84"/>
    </location>
</feature>
<keyword evidence="1" id="KW-0472">Membrane</keyword>
<gene>
    <name evidence="2" type="ORF">ACFSQ6_06295</name>
</gene>
<feature type="transmembrane region" description="Helical" evidence="1">
    <location>
        <begin position="96"/>
        <end position="119"/>
    </location>
</feature>
<evidence type="ECO:0008006" key="4">
    <source>
        <dbReference type="Google" id="ProtNLM"/>
    </source>
</evidence>
<feature type="transmembrane region" description="Helical" evidence="1">
    <location>
        <begin position="249"/>
        <end position="268"/>
    </location>
</feature>
<dbReference type="EMBL" id="JBHUMB010000006">
    <property type="protein sequence ID" value="MFD2743003.1"/>
    <property type="molecule type" value="Genomic_DNA"/>
</dbReference>
<keyword evidence="1" id="KW-1133">Transmembrane helix</keyword>
<dbReference type="Proteomes" id="UP001597418">
    <property type="component" value="Unassembled WGS sequence"/>
</dbReference>
<feature type="transmembrane region" description="Helical" evidence="1">
    <location>
        <begin position="213"/>
        <end position="233"/>
    </location>
</feature>
<feature type="transmembrane region" description="Helical" evidence="1">
    <location>
        <begin position="280"/>
        <end position="299"/>
    </location>
</feature>
<evidence type="ECO:0000313" key="2">
    <source>
        <dbReference type="EMBL" id="MFD2743003.1"/>
    </source>
</evidence>
<reference evidence="3" key="1">
    <citation type="journal article" date="2019" name="Int. J. Syst. Evol. Microbiol.">
        <title>The Global Catalogue of Microorganisms (GCM) 10K type strain sequencing project: providing services to taxonomists for standard genome sequencing and annotation.</title>
        <authorList>
            <consortium name="The Broad Institute Genomics Platform"/>
            <consortium name="The Broad Institute Genome Sequencing Center for Infectious Disease"/>
            <person name="Wu L."/>
            <person name="Ma J."/>
        </authorList>
    </citation>
    <scope>NUCLEOTIDE SEQUENCE [LARGE SCALE GENOMIC DNA]</scope>
    <source>
        <strain evidence="3">KCTC 42247</strain>
    </source>
</reference>
<protein>
    <recommendedName>
        <fullName evidence="4">Glycosyltransferase RgtA/B/C/D-like domain-containing protein</fullName>
    </recommendedName>
</protein>
<evidence type="ECO:0000313" key="3">
    <source>
        <dbReference type="Proteomes" id="UP001597418"/>
    </source>
</evidence>
<name>A0ABW5UC95_9SPHI</name>
<sequence>MMFFLGGIFKTIFFIDVLASIPLMLLSFYGIYYAVDRLNLYRYPILLFVGLSLPNFAVWTSIHSKEAVACFFCGVLAVMIIRFLNEDFKIRFIYLIALYFCLLFKPQYLLFIAQALVFLRLIAFFKMGPTATFLLGVIMFTLNLVGVYLLRDLIDTLAQGMYLHFTYKDPEMAKSTRSADPWLEQYGFFKQAPYGMFIAFWGPTVKEMVSKPVQLIAGIESGFLLLLFMLLCYKRLTYFLNKGLFNPRIYFALGIIIVGILFVHYPFGFLNPGSGIRYRANFYLLFLLMLFYLFDMNAISRIIKNKI</sequence>
<organism evidence="2 3">
    <name type="scientific">Sphingobacterium populi</name>
    <dbReference type="NCBI Taxonomy" id="1812824"/>
    <lineage>
        <taxon>Bacteria</taxon>
        <taxon>Pseudomonadati</taxon>
        <taxon>Bacteroidota</taxon>
        <taxon>Sphingobacteriia</taxon>
        <taxon>Sphingobacteriales</taxon>
        <taxon>Sphingobacteriaceae</taxon>
        <taxon>Sphingobacterium</taxon>
    </lineage>
</organism>
<proteinExistence type="predicted"/>
<evidence type="ECO:0000256" key="1">
    <source>
        <dbReference type="SAM" id="Phobius"/>
    </source>
</evidence>